<dbReference type="PANTHER" id="PTHR31121:SF6">
    <property type="entry name" value="ALPHA-1,2 MANNOSYLTRANSFERASE KTR1"/>
    <property type="match status" value="1"/>
</dbReference>
<dbReference type="Gene3D" id="3.90.550.10">
    <property type="entry name" value="Spore Coat Polysaccharide Biosynthesis Protein SpsA, Chain A"/>
    <property type="match status" value="1"/>
</dbReference>
<dbReference type="InterPro" id="IPR016040">
    <property type="entry name" value="NAD(P)-bd_dom"/>
</dbReference>
<evidence type="ECO:0000313" key="8">
    <source>
        <dbReference type="EMBL" id="GAT49355.1"/>
    </source>
</evidence>
<name>A0ABQ0LDZ7_MYCCL</name>
<reference evidence="8" key="1">
    <citation type="submission" date="2014-09" db="EMBL/GenBank/DDBJ databases">
        <title>Genome sequence of the luminous mushroom Mycena chlorophos for searching fungal bioluminescence genes.</title>
        <authorList>
            <person name="Tanaka Y."/>
            <person name="Kasuga D."/>
            <person name="Oba Y."/>
            <person name="Hase S."/>
            <person name="Sato K."/>
            <person name="Oba Y."/>
            <person name="Sakakibara Y."/>
        </authorList>
    </citation>
    <scope>NUCLEOTIDE SEQUENCE</scope>
</reference>
<feature type="compositionally biased region" description="Basic and acidic residues" evidence="5">
    <location>
        <begin position="569"/>
        <end position="580"/>
    </location>
</feature>
<evidence type="ECO:0000256" key="3">
    <source>
        <dbReference type="ARBA" id="ARBA00022857"/>
    </source>
</evidence>
<gene>
    <name evidence="8" type="ORF">MCHLO_06675</name>
</gene>
<accession>A0ABQ0LDZ7</accession>
<organism evidence="8 9">
    <name type="scientific">Mycena chlorophos</name>
    <name type="common">Agaric fungus</name>
    <name type="synonym">Agaricus chlorophos</name>
    <dbReference type="NCBI Taxonomy" id="658473"/>
    <lineage>
        <taxon>Eukaryota</taxon>
        <taxon>Fungi</taxon>
        <taxon>Dikarya</taxon>
        <taxon>Basidiomycota</taxon>
        <taxon>Agaricomycotina</taxon>
        <taxon>Agaricomycetes</taxon>
        <taxon>Agaricomycetidae</taxon>
        <taxon>Agaricales</taxon>
        <taxon>Marasmiineae</taxon>
        <taxon>Mycenaceae</taxon>
        <taxon>Mycena</taxon>
    </lineage>
</organism>
<feature type="region of interest" description="Disordered" evidence="5">
    <location>
        <begin position="539"/>
        <end position="580"/>
    </location>
</feature>
<comment type="similarity">
    <text evidence="1">Belongs to the glycosyltransferase 15 family.</text>
</comment>
<keyword evidence="6" id="KW-0812">Transmembrane</keyword>
<dbReference type="InterPro" id="IPR029044">
    <property type="entry name" value="Nucleotide-diphossugar_trans"/>
</dbReference>
<dbReference type="InterPro" id="IPR045312">
    <property type="entry name" value="PCBER-like"/>
</dbReference>
<dbReference type="CDD" id="cd05259">
    <property type="entry name" value="PCBER_SDR_a"/>
    <property type="match status" value="1"/>
</dbReference>
<evidence type="ECO:0000259" key="7">
    <source>
        <dbReference type="Pfam" id="PF13460"/>
    </source>
</evidence>
<feature type="compositionally biased region" description="Polar residues" evidence="5">
    <location>
        <begin position="552"/>
        <end position="567"/>
    </location>
</feature>
<protein>
    <submittedName>
        <fullName evidence="8">Glycosyltransferase family 15 protein</fullName>
    </submittedName>
</protein>
<keyword evidence="2" id="KW-0808">Transferase</keyword>
<keyword evidence="6" id="KW-1133">Transmembrane helix</keyword>
<dbReference type="Pfam" id="PF13460">
    <property type="entry name" value="NAD_binding_10"/>
    <property type="match status" value="1"/>
</dbReference>
<dbReference type="Gene3D" id="3.40.50.720">
    <property type="entry name" value="NAD(P)-binding Rossmann-like Domain"/>
    <property type="match status" value="1"/>
</dbReference>
<dbReference type="SUPFAM" id="SSF51735">
    <property type="entry name" value="NAD(P)-binding Rossmann-fold domains"/>
    <property type="match status" value="1"/>
</dbReference>
<feature type="domain" description="NAD(P)-binding" evidence="7">
    <location>
        <begin position="598"/>
        <end position="698"/>
    </location>
</feature>
<dbReference type="EMBL" id="DF845462">
    <property type="protein sequence ID" value="GAT49355.1"/>
    <property type="molecule type" value="Genomic_DNA"/>
</dbReference>
<dbReference type="InterPro" id="IPR036291">
    <property type="entry name" value="NAD(P)-bd_dom_sf"/>
</dbReference>
<dbReference type="Pfam" id="PF01793">
    <property type="entry name" value="Glyco_transf_15"/>
    <property type="match status" value="1"/>
</dbReference>
<evidence type="ECO:0000256" key="6">
    <source>
        <dbReference type="SAM" id="Phobius"/>
    </source>
</evidence>
<keyword evidence="9" id="KW-1185">Reference proteome</keyword>
<evidence type="ECO:0000256" key="2">
    <source>
        <dbReference type="ARBA" id="ARBA00022679"/>
    </source>
</evidence>
<evidence type="ECO:0000256" key="1">
    <source>
        <dbReference type="ARBA" id="ARBA00007677"/>
    </source>
</evidence>
<sequence length="913" mass="102793">MPTGTGGVPKQPCSATITSASRLPSARHRCVRLRPSLRPPPPRRPKMMTKTRYIFVALAILISLHYILSFSHEGYGKATSFDNLKAQWEGFRGQKDTTVDADGPVKVWHEPPYKTPVPEKYFLNGTFSKPTRRASAAIVSLARNGDLNGIIRSMTQMEEKFNHRFGYPYVFLNEEPFSEEFKRSVSGLTSNLVEFGLIPHDHWFQPDWIDEEKATKNRQWMIDNNVIYGGSVPYRNMCRFNSGFFFRHPLLDKYRYYWRMEPDVRYFCTISYDPFLFMQDEGKKYGFTISLPEYGETITTLWDAVKEFVRDHPEHVVKDNAMGFLSDDNGDSYNRCHFWSNFEIGDLDLWRGDAYMKFFDYLDSKGGFYYERWGDAPVHSIGAALFARKDQIHFFEDIGYRHEPFQHEFSRRMVMSEPLRPDIHMNAAGGPGMLGCWPVEAAQVGVVDYEGGCLARFGLLEPHWTAGSRSRWSRPRVVTLLVDTPTETSRGSDPSIVRNSSERCSLLLSRKTIIRRNPPRFFHPDPPFPDGSVITAASAQAHPGTHKKHQGSPLSSRTQQHPLQTPSKPHPERTMSPKFAKDQPAGFVNRIQKVALVGAGGNIGGYFAKHLLAAGKHQITAISRAGSKSTIPEGIHRVSVDYNDESSLVEALRGQDFLIITLGVSSCGDGSNASDKLINAAAAAGVPYVMPNAYGADPLNDKMTMDMGLREGFRNARELVEKRGVSSWIALACGFWYEWSLVSDGTPNRFGIGFEDRAVTFFDQGEEKITTTTWDQCGRAVAGLLALKRFPEDEHDTSPAVDNWANKAVYVASFRVSQKDMFESAKRVTGTTDADWKIEYVGSEERYKAAAAVPGFDMVAFTRKMYTRVFFQTGEGDHSRYGLANAALGLPEEDIDESTKEGLRLAKAGILKY</sequence>
<keyword evidence="6" id="KW-0472">Membrane</keyword>
<keyword evidence="4" id="KW-0560">Oxidoreductase</keyword>
<proteinExistence type="inferred from homology"/>
<evidence type="ECO:0000256" key="4">
    <source>
        <dbReference type="ARBA" id="ARBA00023002"/>
    </source>
</evidence>
<keyword evidence="3" id="KW-0521">NADP</keyword>
<dbReference type="InterPro" id="IPR002685">
    <property type="entry name" value="Glyco_trans_15"/>
</dbReference>
<feature type="transmembrane region" description="Helical" evidence="6">
    <location>
        <begin position="53"/>
        <end position="71"/>
    </location>
</feature>
<evidence type="ECO:0000313" key="9">
    <source>
        <dbReference type="Proteomes" id="UP000815677"/>
    </source>
</evidence>
<dbReference type="PANTHER" id="PTHR31121">
    <property type="entry name" value="ALPHA-1,2 MANNOSYLTRANSFERASE KTR1"/>
    <property type="match status" value="1"/>
</dbReference>
<dbReference type="SUPFAM" id="SSF53448">
    <property type="entry name" value="Nucleotide-diphospho-sugar transferases"/>
    <property type="match status" value="1"/>
</dbReference>
<dbReference type="Proteomes" id="UP000815677">
    <property type="component" value="Unassembled WGS sequence"/>
</dbReference>
<evidence type="ECO:0000256" key="5">
    <source>
        <dbReference type="SAM" id="MobiDB-lite"/>
    </source>
</evidence>